<reference evidence="1" key="1">
    <citation type="submission" date="2007-04" db="EMBL/GenBank/DDBJ databases">
        <title>Annotation of Pediculus humanus corporis strain USDA.</title>
        <authorList>
            <person name="Kirkness E."/>
            <person name="Hannick L."/>
            <person name="Hass B."/>
            <person name="Bruggner R."/>
            <person name="Lawson D."/>
            <person name="Bidwell S."/>
            <person name="Joardar V."/>
            <person name="Caler E."/>
            <person name="Walenz B."/>
            <person name="Inman J."/>
            <person name="Schobel S."/>
            <person name="Galinsky K."/>
            <person name="Amedeo P."/>
            <person name="Strausberg R."/>
        </authorList>
    </citation>
    <scope>NUCLEOTIDE SEQUENCE</scope>
    <source>
        <strain evidence="1">USDA</strain>
    </source>
</reference>
<name>E0VZC7_PEDHC</name>
<dbReference type="GeneID" id="8235139"/>
<accession>E0VZC7</accession>
<dbReference type="EMBL" id="AAZO01006435">
    <property type="status" value="NOT_ANNOTATED_CDS"/>
    <property type="molecule type" value="Genomic_DNA"/>
</dbReference>
<dbReference type="HOGENOM" id="CLU_1338992_0_0_1"/>
<organism>
    <name type="scientific">Pediculus humanus subsp. corporis</name>
    <name type="common">Body louse</name>
    <dbReference type="NCBI Taxonomy" id="121224"/>
    <lineage>
        <taxon>Eukaryota</taxon>
        <taxon>Metazoa</taxon>
        <taxon>Ecdysozoa</taxon>
        <taxon>Arthropoda</taxon>
        <taxon>Hexapoda</taxon>
        <taxon>Insecta</taxon>
        <taxon>Pterygota</taxon>
        <taxon>Neoptera</taxon>
        <taxon>Paraneoptera</taxon>
        <taxon>Psocodea</taxon>
        <taxon>Troctomorpha</taxon>
        <taxon>Phthiraptera</taxon>
        <taxon>Anoplura</taxon>
        <taxon>Pediculidae</taxon>
        <taxon>Pediculus</taxon>
    </lineage>
</organism>
<dbReference type="VEuPathDB" id="VectorBase:PHUM530180"/>
<dbReference type="OrthoDB" id="7412976at2759"/>
<dbReference type="Proteomes" id="UP000009046">
    <property type="component" value="Unassembled WGS sequence"/>
</dbReference>
<dbReference type="EMBL" id="DS235851">
    <property type="protein sequence ID" value="EEB18733.1"/>
    <property type="molecule type" value="Genomic_DNA"/>
</dbReference>
<dbReference type="KEGG" id="phu:Phum_PHUM530180"/>
<gene>
    <name evidence="2" type="primary">8235139</name>
    <name evidence="1" type="ORF">Phum_PHUM530180</name>
</gene>
<proteinExistence type="predicted"/>
<sequence length="205" mass="21757">MDGSYYVPNNPAHYGLTDSAPGPNGSGICNSQFWPSDDMGSFSLSPLDLDQLFSFSPSTSYKSDFSMVKERGSNGGDMADVLLSLKHPVVHPGQLSPSGFTCHANPQYQGPSASLSYSVHPQMLSMSPGGGGGGGGCGQQYFTGPIEQNNMFNGIPTNNTSQHNVFPSMSVNVSMNMTMHGYPGTVNTDNIHTQMSCPQVSFLIN</sequence>
<reference evidence="1" key="2">
    <citation type="submission" date="2007-04" db="EMBL/GenBank/DDBJ databases">
        <title>The genome of the human body louse.</title>
        <authorList>
            <consortium name="The Human Body Louse Genome Consortium"/>
            <person name="Kirkness E."/>
            <person name="Walenz B."/>
            <person name="Hass B."/>
            <person name="Bruggner R."/>
            <person name="Strausberg R."/>
        </authorList>
    </citation>
    <scope>NUCLEOTIDE SEQUENCE</scope>
    <source>
        <strain evidence="1">USDA</strain>
    </source>
</reference>
<reference evidence="2" key="3">
    <citation type="submission" date="2020-05" db="UniProtKB">
        <authorList>
            <consortium name="EnsemblMetazoa"/>
        </authorList>
    </citation>
    <scope>IDENTIFICATION</scope>
    <source>
        <strain evidence="2">USDA</strain>
    </source>
</reference>
<dbReference type="AlphaFoldDB" id="E0VZC7"/>
<dbReference type="RefSeq" id="XP_002431471.1">
    <property type="nucleotide sequence ID" value="XM_002431426.1"/>
</dbReference>
<keyword evidence="3" id="KW-1185">Reference proteome</keyword>
<evidence type="ECO:0000313" key="3">
    <source>
        <dbReference type="Proteomes" id="UP000009046"/>
    </source>
</evidence>
<protein>
    <submittedName>
        <fullName evidence="1 2">Glass/che-1, putative</fullName>
    </submittedName>
</protein>
<dbReference type="CTD" id="8235139"/>
<evidence type="ECO:0000313" key="2">
    <source>
        <dbReference type="EnsemblMetazoa" id="PHUM530180-PA"/>
    </source>
</evidence>
<dbReference type="InParanoid" id="E0VZC7"/>
<dbReference type="EnsemblMetazoa" id="PHUM530180-RA">
    <property type="protein sequence ID" value="PHUM530180-PA"/>
    <property type="gene ID" value="PHUM530180"/>
</dbReference>
<evidence type="ECO:0000313" key="1">
    <source>
        <dbReference type="EMBL" id="EEB18733.1"/>
    </source>
</evidence>